<reference evidence="2 3" key="1">
    <citation type="submission" date="2020-08" db="EMBL/GenBank/DDBJ databases">
        <title>Genomic Encyclopedia of Type Strains, Phase IV (KMG-V): Genome sequencing to study the core and pangenomes of soil and plant-associated prokaryotes.</title>
        <authorList>
            <person name="Whitman W."/>
        </authorList>
    </citation>
    <scope>NUCLEOTIDE SEQUENCE [LARGE SCALE GENOMIC DNA]</scope>
    <source>
        <strain evidence="2 3">SEMIA 489</strain>
    </source>
</reference>
<dbReference type="Proteomes" id="UP000523431">
    <property type="component" value="Unassembled WGS sequence"/>
</dbReference>
<sequence length="370" mass="39688">MLSRHTCRPDLLVRQHRPLRRTPVDRDLRLIGQATLIELQEYPLRPADKVLTSAVKSLQLTCQSARSDPPDGGGMILPSKFGLSVALATPFDGNSDIALDAMIAQGRRCLAAGCGSVTLFGTTGEGSSIGSRERERVLAAFLDAGIAAENIIAGVLVDSVEDAAIQAGHALSLGARNILLAPPSYFKNVGDDGVFQWFSAVFAMLGDRARGIIVYNIPSITMVPLTVSLIGRLRSAFPHIVTGVKDSSGDWPFTESLLKAHRDLIILIGDERHLARGVRLGGQGAISGMANFVPHDVKLMAEDGKDDPRIEAFVDELLKYPVVPAVKAMVAHQTSDEIWLAVRPPLVSISGGERAKLARAFDSLFRSKAA</sequence>
<proteinExistence type="predicted"/>
<name>A0A7W6ZJ70_RHIET</name>
<gene>
    <name evidence="2" type="ORF">GGE57_003745</name>
</gene>
<dbReference type="PRINTS" id="PR00146">
    <property type="entry name" value="DHPICSNTHASE"/>
</dbReference>
<dbReference type="AlphaFoldDB" id="A0A7W6ZJ70"/>
<dbReference type="InterPro" id="IPR013785">
    <property type="entry name" value="Aldolase_TIM"/>
</dbReference>
<dbReference type="PANTHER" id="PTHR12128">
    <property type="entry name" value="DIHYDRODIPICOLINATE SYNTHASE"/>
    <property type="match status" value="1"/>
</dbReference>
<evidence type="ECO:0000256" key="1">
    <source>
        <dbReference type="ARBA" id="ARBA00023239"/>
    </source>
</evidence>
<dbReference type="Gene3D" id="3.20.20.70">
    <property type="entry name" value="Aldolase class I"/>
    <property type="match status" value="1"/>
</dbReference>
<dbReference type="Pfam" id="PF00701">
    <property type="entry name" value="DHDPS"/>
    <property type="match status" value="1"/>
</dbReference>
<dbReference type="PANTHER" id="PTHR12128:SF67">
    <property type="entry name" value="BLR3884 PROTEIN"/>
    <property type="match status" value="1"/>
</dbReference>
<dbReference type="EC" id="4.3.3.7" evidence="2"/>
<dbReference type="SUPFAM" id="SSF51569">
    <property type="entry name" value="Aldolase"/>
    <property type="match status" value="1"/>
</dbReference>
<dbReference type="EMBL" id="JACIID010000008">
    <property type="protein sequence ID" value="MBB4536981.1"/>
    <property type="molecule type" value="Genomic_DNA"/>
</dbReference>
<dbReference type="GO" id="GO:0008840">
    <property type="term" value="F:4-hydroxy-tetrahydrodipicolinate synthase activity"/>
    <property type="evidence" value="ECO:0007669"/>
    <property type="project" value="UniProtKB-EC"/>
</dbReference>
<comment type="caution">
    <text evidence="2">The sequence shown here is derived from an EMBL/GenBank/DDBJ whole genome shotgun (WGS) entry which is preliminary data.</text>
</comment>
<keyword evidence="1 2" id="KW-0456">Lyase</keyword>
<dbReference type="CDD" id="cd00408">
    <property type="entry name" value="DHDPS-like"/>
    <property type="match status" value="1"/>
</dbReference>
<evidence type="ECO:0000313" key="3">
    <source>
        <dbReference type="Proteomes" id="UP000523431"/>
    </source>
</evidence>
<dbReference type="SMART" id="SM01130">
    <property type="entry name" value="DHDPS"/>
    <property type="match status" value="1"/>
</dbReference>
<organism evidence="2 3">
    <name type="scientific">Rhizobium etli</name>
    <dbReference type="NCBI Taxonomy" id="29449"/>
    <lineage>
        <taxon>Bacteria</taxon>
        <taxon>Pseudomonadati</taxon>
        <taxon>Pseudomonadota</taxon>
        <taxon>Alphaproteobacteria</taxon>
        <taxon>Hyphomicrobiales</taxon>
        <taxon>Rhizobiaceae</taxon>
        <taxon>Rhizobium/Agrobacterium group</taxon>
        <taxon>Rhizobium</taxon>
    </lineage>
</organism>
<protein>
    <submittedName>
        <fullName evidence="2">4-hydroxy-tetrahydrodipicolinate synthase</fullName>
        <ecNumber evidence="2">4.3.3.7</ecNumber>
    </submittedName>
</protein>
<accession>A0A7W6ZJ70</accession>
<dbReference type="InterPro" id="IPR002220">
    <property type="entry name" value="DapA-like"/>
</dbReference>
<evidence type="ECO:0000313" key="2">
    <source>
        <dbReference type="EMBL" id="MBB4536981.1"/>
    </source>
</evidence>